<dbReference type="EMBL" id="VSSQ01088500">
    <property type="protein sequence ID" value="MPN35109.1"/>
    <property type="molecule type" value="Genomic_DNA"/>
</dbReference>
<organism evidence="1">
    <name type="scientific">bioreactor metagenome</name>
    <dbReference type="NCBI Taxonomy" id="1076179"/>
    <lineage>
        <taxon>unclassified sequences</taxon>
        <taxon>metagenomes</taxon>
        <taxon>ecological metagenomes</taxon>
    </lineage>
</organism>
<comment type="caution">
    <text evidence="1">The sequence shown here is derived from an EMBL/GenBank/DDBJ whole genome shotgun (WGS) entry which is preliminary data.</text>
</comment>
<accession>A0A645HAF8</accession>
<sequence length="59" mass="6880">MEYIVERDLFMSKLQNYLNEKTAEGYELVNTCVSELDVKEGRNGQYMQASKITVIMVKK</sequence>
<name>A0A645HAF8_9ZZZZ</name>
<evidence type="ECO:0000313" key="1">
    <source>
        <dbReference type="EMBL" id="MPN35109.1"/>
    </source>
</evidence>
<proteinExistence type="predicted"/>
<dbReference type="AlphaFoldDB" id="A0A645HAF8"/>
<protein>
    <recommendedName>
        <fullName evidence="2">DUF4177 domain-containing protein</fullName>
    </recommendedName>
</protein>
<evidence type="ECO:0008006" key="2">
    <source>
        <dbReference type="Google" id="ProtNLM"/>
    </source>
</evidence>
<gene>
    <name evidence="1" type="ORF">SDC9_182604</name>
</gene>
<reference evidence="1" key="1">
    <citation type="submission" date="2019-08" db="EMBL/GenBank/DDBJ databases">
        <authorList>
            <person name="Kucharzyk K."/>
            <person name="Murdoch R.W."/>
            <person name="Higgins S."/>
            <person name="Loffler F."/>
        </authorList>
    </citation>
    <scope>NUCLEOTIDE SEQUENCE</scope>
</reference>